<comment type="similarity">
    <text evidence="7">Belongs to the MsrQ family.</text>
</comment>
<dbReference type="GO" id="GO:0009055">
    <property type="term" value="F:electron transfer activity"/>
    <property type="evidence" value="ECO:0007669"/>
    <property type="project" value="UniProtKB-UniRule"/>
</dbReference>
<keyword evidence="4 7" id="KW-1133">Transmembrane helix</keyword>
<dbReference type="InterPro" id="IPR022837">
    <property type="entry name" value="MsrQ-like"/>
</dbReference>
<keyword evidence="7" id="KW-0479">Metal-binding</keyword>
<dbReference type="Pfam" id="PF01794">
    <property type="entry name" value="Ferric_reduct"/>
    <property type="match status" value="1"/>
</dbReference>
<dbReference type="GO" id="GO:0030091">
    <property type="term" value="P:protein repair"/>
    <property type="evidence" value="ECO:0007669"/>
    <property type="project" value="UniProtKB-UniRule"/>
</dbReference>
<dbReference type="GO" id="GO:0005886">
    <property type="term" value="C:plasma membrane"/>
    <property type="evidence" value="ECO:0007669"/>
    <property type="project" value="UniProtKB-SubCell"/>
</dbReference>
<dbReference type="Proteomes" id="UP000256388">
    <property type="component" value="Unassembled WGS sequence"/>
</dbReference>
<evidence type="ECO:0000256" key="7">
    <source>
        <dbReference type="HAMAP-Rule" id="MF_01207"/>
    </source>
</evidence>
<dbReference type="GO" id="GO:0046872">
    <property type="term" value="F:metal ion binding"/>
    <property type="evidence" value="ECO:0007669"/>
    <property type="project" value="UniProtKB-KW"/>
</dbReference>
<evidence type="ECO:0000259" key="8">
    <source>
        <dbReference type="Pfam" id="PF01794"/>
    </source>
</evidence>
<protein>
    <recommendedName>
        <fullName evidence="7">Protein-methionine-sulfoxide reductase heme-binding subunit MsrQ</fullName>
    </recommendedName>
    <alternativeName>
        <fullName evidence="7">Flavocytochrome MsrQ</fullName>
    </alternativeName>
</protein>
<dbReference type="InterPro" id="IPR013130">
    <property type="entry name" value="Fe3_Rdtase_TM_dom"/>
</dbReference>
<keyword evidence="7" id="KW-0288">FMN</keyword>
<dbReference type="GO" id="GO:0020037">
    <property type="term" value="F:heme binding"/>
    <property type="evidence" value="ECO:0007669"/>
    <property type="project" value="UniProtKB-UniRule"/>
</dbReference>
<evidence type="ECO:0000256" key="2">
    <source>
        <dbReference type="ARBA" id="ARBA00022448"/>
    </source>
</evidence>
<reference evidence="9 10" key="1">
    <citation type="submission" date="2018-08" db="EMBL/GenBank/DDBJ databases">
        <title>Genomic Encyclopedia of Type Strains, Phase IV (KMG-IV): sequencing the most valuable type-strain genomes for metagenomic binning, comparative biology and taxonomic classification.</title>
        <authorList>
            <person name="Goeker M."/>
        </authorList>
    </citation>
    <scope>NUCLEOTIDE SEQUENCE [LARGE SCALE GENOMIC DNA]</scope>
    <source>
        <strain evidence="9 10">DSM 23923</strain>
    </source>
</reference>
<feature type="transmembrane region" description="Helical" evidence="7">
    <location>
        <begin position="167"/>
        <end position="185"/>
    </location>
</feature>
<keyword evidence="5 7" id="KW-0408">Iron</keyword>
<evidence type="ECO:0000256" key="1">
    <source>
        <dbReference type="ARBA" id="ARBA00004141"/>
    </source>
</evidence>
<keyword evidence="7" id="KW-1003">Cell membrane</keyword>
<comment type="caution">
    <text evidence="7">Lacks conserved residue(s) required for the propagation of feature annotation.</text>
</comment>
<dbReference type="EMBL" id="QUMS01000001">
    <property type="protein sequence ID" value="REG10658.1"/>
    <property type="molecule type" value="Genomic_DNA"/>
</dbReference>
<evidence type="ECO:0000256" key="5">
    <source>
        <dbReference type="ARBA" id="ARBA00023004"/>
    </source>
</evidence>
<dbReference type="OrthoDB" id="9788328at2"/>
<gene>
    <name evidence="7" type="primary">msrQ</name>
    <name evidence="9" type="ORF">DFR64_0517</name>
</gene>
<comment type="function">
    <text evidence="7">Part of the MsrPQ system that repairs oxidized cell envelope proteins containing methionine sulfoxide residues (Met-O), using respiratory chain electrons. Thus protects these proteins from oxidative-stress damage caused by reactive species of oxygen and chlorine. MsrPQ is essential for the maintenance of envelope integrity under bleach stress, rescuing a wide series of structurally unrelated cell envelope proteins from methionine oxidation. MsrQ provides electrons for reduction to the reductase catalytic subunit MsrP, using the quinone pool of the respiratory chain.</text>
</comment>
<comment type="cofactor">
    <cofactor evidence="7">
        <name>heme b</name>
        <dbReference type="ChEBI" id="CHEBI:60344"/>
    </cofactor>
    <text evidence="7">Binds 1 heme b (iron(II)-protoporphyrin IX) group per subunit.</text>
</comment>
<dbReference type="GO" id="GO:0016679">
    <property type="term" value="F:oxidoreductase activity, acting on diphenols and related substances as donors"/>
    <property type="evidence" value="ECO:0007669"/>
    <property type="project" value="TreeGrafter"/>
</dbReference>
<organism evidence="9 10">
    <name type="scientific">Pelolinea submarina</name>
    <dbReference type="NCBI Taxonomy" id="913107"/>
    <lineage>
        <taxon>Bacteria</taxon>
        <taxon>Bacillati</taxon>
        <taxon>Chloroflexota</taxon>
        <taxon>Anaerolineae</taxon>
        <taxon>Anaerolineales</taxon>
        <taxon>Anaerolineaceae</taxon>
        <taxon>Pelolinea</taxon>
    </lineage>
</organism>
<dbReference type="GO" id="GO:0010181">
    <property type="term" value="F:FMN binding"/>
    <property type="evidence" value="ECO:0007669"/>
    <property type="project" value="UniProtKB-UniRule"/>
</dbReference>
<keyword evidence="10" id="KW-1185">Reference proteome</keyword>
<keyword evidence="7" id="KW-0285">Flavoprotein</keyword>
<keyword evidence="6 7" id="KW-0472">Membrane</keyword>
<feature type="transmembrane region" description="Helical" evidence="7">
    <location>
        <begin position="75"/>
        <end position="95"/>
    </location>
</feature>
<evidence type="ECO:0000256" key="3">
    <source>
        <dbReference type="ARBA" id="ARBA00022692"/>
    </source>
</evidence>
<feature type="transmembrane region" description="Helical" evidence="7">
    <location>
        <begin position="47"/>
        <end position="68"/>
    </location>
</feature>
<feature type="transmembrane region" description="Helical" evidence="7">
    <location>
        <begin position="143"/>
        <end position="161"/>
    </location>
</feature>
<sequence length="209" mass="23551">MKPTRGQLITAFLCLIPLAILFFEWRSGSLSANPIETLTQRTGRTAVILLLASLVCTPLRSMFGLSALLPIRKTLGLAAFGYAALHFLVFAGLDFEFNLGWIVPEIRQKFFIQIGLIALGLLIPLAITSVQKFQRGMAGNWRRLHRLVYPVMALVLWHYYLASKGDVLIPLIYLVIFAILMLFRIPPLSKISIGSKPRWLVRLNKFLLS</sequence>
<comment type="caution">
    <text evidence="9">The sequence shown here is derived from an EMBL/GenBank/DDBJ whole genome shotgun (WGS) entry which is preliminary data.</text>
</comment>
<dbReference type="PANTHER" id="PTHR36964">
    <property type="entry name" value="PROTEIN-METHIONINE-SULFOXIDE REDUCTASE HEME-BINDING SUBUNIT MSRQ"/>
    <property type="match status" value="1"/>
</dbReference>
<dbReference type="PANTHER" id="PTHR36964:SF1">
    <property type="entry name" value="PROTEIN-METHIONINE-SULFOXIDE REDUCTASE HEME-BINDING SUBUNIT MSRQ"/>
    <property type="match status" value="1"/>
</dbReference>
<keyword evidence="3 7" id="KW-0812">Transmembrane</keyword>
<comment type="subunit">
    <text evidence="7">Heterodimer of a catalytic subunit (MsrP) and a heme-binding subunit (MsrQ).</text>
</comment>
<evidence type="ECO:0000313" key="10">
    <source>
        <dbReference type="Proteomes" id="UP000256388"/>
    </source>
</evidence>
<accession>A0A347ZTX8</accession>
<keyword evidence="2 7" id="KW-0813">Transport</keyword>
<proteinExistence type="inferred from homology"/>
<comment type="cofactor">
    <cofactor evidence="7">
        <name>FMN</name>
        <dbReference type="ChEBI" id="CHEBI:58210"/>
    </cofactor>
    <text evidence="7">Binds 1 FMN per subunit.</text>
</comment>
<dbReference type="HAMAP" id="MF_01207">
    <property type="entry name" value="MsrQ"/>
    <property type="match status" value="1"/>
</dbReference>
<comment type="subcellular location">
    <subcellularLocation>
        <location evidence="7">Cell membrane</location>
        <topology evidence="7">Multi-pass membrane protein</topology>
    </subcellularLocation>
    <subcellularLocation>
        <location evidence="1">Membrane</location>
        <topology evidence="1">Multi-pass membrane protein</topology>
    </subcellularLocation>
</comment>
<evidence type="ECO:0000313" key="9">
    <source>
        <dbReference type="EMBL" id="REG10658.1"/>
    </source>
</evidence>
<evidence type="ECO:0000256" key="4">
    <source>
        <dbReference type="ARBA" id="ARBA00022989"/>
    </source>
</evidence>
<evidence type="ECO:0000256" key="6">
    <source>
        <dbReference type="ARBA" id="ARBA00023136"/>
    </source>
</evidence>
<keyword evidence="7" id="KW-0349">Heme</keyword>
<name>A0A347ZTX8_9CHLR</name>
<feature type="transmembrane region" description="Helical" evidence="7">
    <location>
        <begin position="110"/>
        <end position="131"/>
    </location>
</feature>
<feature type="domain" description="Ferric oxidoreductase" evidence="8">
    <location>
        <begin position="42"/>
        <end position="155"/>
    </location>
</feature>
<keyword evidence="7" id="KW-0249">Electron transport</keyword>
<dbReference type="AlphaFoldDB" id="A0A347ZTX8"/>
<dbReference type="RefSeq" id="WP_116223825.1">
    <property type="nucleotide sequence ID" value="NZ_AP018437.1"/>
</dbReference>